<evidence type="ECO:0000256" key="5">
    <source>
        <dbReference type="ARBA" id="ARBA00023235"/>
    </source>
</evidence>
<dbReference type="PANTHER" id="PTHR43811:SF57">
    <property type="entry name" value="FKBP-TYPE PEPTIDYL-PROLYL CIS-TRANS ISOMERASE FKPA-RELATED"/>
    <property type="match status" value="1"/>
</dbReference>
<dbReference type="Proteomes" id="UP000563524">
    <property type="component" value="Unassembled WGS sequence"/>
</dbReference>
<dbReference type="Gene3D" id="3.10.50.40">
    <property type="match status" value="2"/>
</dbReference>
<dbReference type="Pfam" id="PF01346">
    <property type="entry name" value="FKBP_N"/>
    <property type="match status" value="2"/>
</dbReference>
<evidence type="ECO:0000256" key="2">
    <source>
        <dbReference type="ARBA" id="ARBA00006577"/>
    </source>
</evidence>
<dbReference type="Pfam" id="PF00254">
    <property type="entry name" value="FKBP_C"/>
    <property type="match status" value="2"/>
</dbReference>
<dbReference type="InterPro" id="IPR046357">
    <property type="entry name" value="PPIase_dom_sf"/>
</dbReference>
<evidence type="ECO:0000256" key="6">
    <source>
        <dbReference type="PROSITE-ProRule" id="PRU00277"/>
    </source>
</evidence>
<keyword evidence="7" id="KW-0175">Coiled coil</keyword>
<dbReference type="InterPro" id="IPR001179">
    <property type="entry name" value="PPIase_FKBP_dom"/>
</dbReference>
<dbReference type="AlphaFoldDB" id="A0A840I1S7"/>
<feature type="domain" description="PPIase FKBP-type" evidence="8">
    <location>
        <begin position="82"/>
        <end position="169"/>
    </location>
</feature>
<dbReference type="PANTHER" id="PTHR43811">
    <property type="entry name" value="FKBP-TYPE PEPTIDYL-PROLYL CIS-TRANS ISOMERASE FKPA"/>
    <property type="match status" value="1"/>
</dbReference>
<evidence type="ECO:0000313" key="10">
    <source>
        <dbReference type="Proteomes" id="UP000563524"/>
    </source>
</evidence>
<organism evidence="9 10">
    <name type="scientific">Parvularcula dongshanensis</name>
    <dbReference type="NCBI Taxonomy" id="1173995"/>
    <lineage>
        <taxon>Bacteria</taxon>
        <taxon>Pseudomonadati</taxon>
        <taxon>Pseudomonadota</taxon>
        <taxon>Alphaproteobacteria</taxon>
        <taxon>Parvularculales</taxon>
        <taxon>Parvularculaceae</taxon>
        <taxon>Parvularcula</taxon>
    </lineage>
</organism>
<comment type="caution">
    <text evidence="9">The sequence shown here is derived from an EMBL/GenBank/DDBJ whole genome shotgun (WGS) entry which is preliminary data.</text>
</comment>
<reference evidence="9 10" key="1">
    <citation type="submission" date="2020-08" db="EMBL/GenBank/DDBJ databases">
        <title>Genomic Encyclopedia of Type Strains, Phase IV (KMG-IV): sequencing the most valuable type-strain genomes for metagenomic binning, comparative biology and taxonomic classification.</title>
        <authorList>
            <person name="Goeker M."/>
        </authorList>
    </citation>
    <scope>NUCLEOTIDE SEQUENCE [LARGE SCALE GENOMIC DNA]</scope>
    <source>
        <strain evidence="9 10">DSM 102850</strain>
    </source>
</reference>
<evidence type="ECO:0000256" key="7">
    <source>
        <dbReference type="SAM" id="Coils"/>
    </source>
</evidence>
<dbReference type="RefSeq" id="WP_183815850.1">
    <property type="nucleotide sequence ID" value="NZ_JACHOB010000001.1"/>
</dbReference>
<evidence type="ECO:0000259" key="8">
    <source>
        <dbReference type="PROSITE" id="PS50059"/>
    </source>
</evidence>
<dbReference type="PROSITE" id="PS50059">
    <property type="entry name" value="FKBP_PPIASE"/>
    <property type="match status" value="2"/>
</dbReference>
<comment type="similarity">
    <text evidence="2">Belongs to the FKBP-type PPIase family.</text>
</comment>
<dbReference type="EMBL" id="JACHOB010000001">
    <property type="protein sequence ID" value="MBB4658202.1"/>
    <property type="molecule type" value="Genomic_DNA"/>
</dbReference>
<proteinExistence type="inferred from homology"/>
<dbReference type="InterPro" id="IPR000774">
    <property type="entry name" value="PPIase_FKBP_N"/>
</dbReference>
<feature type="coiled-coil region" evidence="7">
    <location>
        <begin position="178"/>
        <end position="205"/>
    </location>
</feature>
<name>A0A840I1S7_9PROT</name>
<keyword evidence="10" id="KW-1185">Reference proteome</keyword>
<dbReference type="EC" id="5.2.1.8" evidence="3 6"/>
<protein>
    <recommendedName>
        <fullName evidence="3 6">peptidylprolyl isomerase</fullName>
        <ecNumber evidence="3 6">5.2.1.8</ecNumber>
    </recommendedName>
</protein>
<evidence type="ECO:0000313" key="9">
    <source>
        <dbReference type="EMBL" id="MBB4658202.1"/>
    </source>
</evidence>
<dbReference type="SUPFAM" id="SSF54534">
    <property type="entry name" value="FKBP-like"/>
    <property type="match status" value="2"/>
</dbReference>
<gene>
    <name evidence="9" type="ORF">GGQ59_000702</name>
</gene>
<dbReference type="PROSITE" id="PS51257">
    <property type="entry name" value="PROKAR_LIPOPROTEIN"/>
    <property type="match status" value="1"/>
</dbReference>
<dbReference type="GO" id="GO:0006457">
    <property type="term" value="P:protein folding"/>
    <property type="evidence" value="ECO:0007669"/>
    <property type="project" value="InterPro"/>
</dbReference>
<dbReference type="GO" id="GO:0003755">
    <property type="term" value="F:peptidyl-prolyl cis-trans isomerase activity"/>
    <property type="evidence" value="ECO:0007669"/>
    <property type="project" value="UniProtKB-KW"/>
</dbReference>
<accession>A0A840I1S7</accession>
<evidence type="ECO:0000256" key="4">
    <source>
        <dbReference type="ARBA" id="ARBA00023110"/>
    </source>
</evidence>
<evidence type="ECO:0000256" key="1">
    <source>
        <dbReference type="ARBA" id="ARBA00000971"/>
    </source>
</evidence>
<sequence length="347" mass="36063">MRRTLLTGACTLALVACGGNDDAPEAAPATETAATATDGAAAQPAGSAFLEENAARDGVTVTESGLQIETLEEGDGPSPTEEDVLRIEFEVRRPGGEVLGSSAENGAPVAIPSYRVLQLPGLLEGMPTMKEGGKTRFVLPADLAYGAEGGPGLSPGEPVIFDISLVEVIDPEDEARLTEVQEEEMARMEERRAAAMAEFEAMGAENAAASEAFLAEMGARDGVETTDSGLLYEVVEAGGEGESPAATDVVEVNYRGTLPDGTEFDSSYSRGQSATFPLNQVIPGWTEGVQLMNVGDTYRFYVPSDLAYGETGTPGGPIGPNQALVFDVELLGIEPAPAEGAEAEPQD</sequence>
<keyword evidence="5 6" id="KW-0413">Isomerase</keyword>
<feature type="domain" description="PPIase FKBP-type" evidence="8">
    <location>
        <begin position="247"/>
        <end position="334"/>
    </location>
</feature>
<keyword evidence="4 6" id="KW-0697">Rotamase</keyword>
<comment type="catalytic activity">
    <reaction evidence="1 6">
        <text>[protein]-peptidylproline (omega=180) = [protein]-peptidylproline (omega=0)</text>
        <dbReference type="Rhea" id="RHEA:16237"/>
        <dbReference type="Rhea" id="RHEA-COMP:10747"/>
        <dbReference type="Rhea" id="RHEA-COMP:10748"/>
        <dbReference type="ChEBI" id="CHEBI:83833"/>
        <dbReference type="ChEBI" id="CHEBI:83834"/>
        <dbReference type="EC" id="5.2.1.8"/>
    </reaction>
</comment>
<evidence type="ECO:0000256" key="3">
    <source>
        <dbReference type="ARBA" id="ARBA00013194"/>
    </source>
</evidence>